<feature type="region of interest" description="Disordered" evidence="4">
    <location>
        <begin position="1"/>
        <end position="29"/>
    </location>
</feature>
<evidence type="ECO:0008006" key="6">
    <source>
        <dbReference type="Google" id="ProtNLM"/>
    </source>
</evidence>
<name>A0A2P2MCU7_RHIMU</name>
<organism evidence="5">
    <name type="scientific">Rhizophora mucronata</name>
    <name type="common">Asiatic mangrove</name>
    <dbReference type="NCBI Taxonomy" id="61149"/>
    <lineage>
        <taxon>Eukaryota</taxon>
        <taxon>Viridiplantae</taxon>
        <taxon>Streptophyta</taxon>
        <taxon>Embryophyta</taxon>
        <taxon>Tracheophyta</taxon>
        <taxon>Spermatophyta</taxon>
        <taxon>Magnoliopsida</taxon>
        <taxon>eudicotyledons</taxon>
        <taxon>Gunneridae</taxon>
        <taxon>Pentapetalae</taxon>
        <taxon>rosids</taxon>
        <taxon>fabids</taxon>
        <taxon>Malpighiales</taxon>
        <taxon>Rhizophoraceae</taxon>
        <taxon>Rhizophora</taxon>
    </lineage>
</organism>
<proteinExistence type="inferred from homology"/>
<dbReference type="PANTHER" id="PTHR32054:SF4">
    <property type="entry name" value="OS07G0677900 PROTEIN"/>
    <property type="match status" value="1"/>
</dbReference>
<dbReference type="GO" id="GO:0005829">
    <property type="term" value="C:cytosol"/>
    <property type="evidence" value="ECO:0007669"/>
    <property type="project" value="TreeGrafter"/>
</dbReference>
<protein>
    <recommendedName>
        <fullName evidence="6">WEB family protein</fullName>
    </recommendedName>
</protein>
<evidence type="ECO:0000256" key="3">
    <source>
        <dbReference type="SAM" id="Coils"/>
    </source>
</evidence>
<dbReference type="AlphaFoldDB" id="A0A2P2MCU7"/>
<evidence type="ECO:0000313" key="5">
    <source>
        <dbReference type="EMBL" id="MBX28059.1"/>
    </source>
</evidence>
<dbReference type="InterPro" id="IPR008545">
    <property type="entry name" value="Web"/>
</dbReference>
<evidence type="ECO:0000256" key="1">
    <source>
        <dbReference type="ARBA" id="ARBA00005485"/>
    </source>
</evidence>
<feature type="coiled-coil region" evidence="3">
    <location>
        <begin position="180"/>
        <end position="313"/>
    </location>
</feature>
<keyword evidence="2 3" id="KW-0175">Coiled coil</keyword>
<dbReference type="GO" id="GO:0009903">
    <property type="term" value="P:chloroplast avoidance movement"/>
    <property type="evidence" value="ECO:0007669"/>
    <property type="project" value="TreeGrafter"/>
</dbReference>
<feature type="region of interest" description="Disordered" evidence="4">
    <location>
        <begin position="426"/>
        <end position="445"/>
    </location>
</feature>
<feature type="compositionally biased region" description="Basic and acidic residues" evidence="4">
    <location>
        <begin position="16"/>
        <end position="29"/>
    </location>
</feature>
<dbReference type="Pfam" id="PF05701">
    <property type="entry name" value="WEMBL"/>
    <property type="match status" value="2"/>
</dbReference>
<dbReference type="EMBL" id="GGEC01047575">
    <property type="protein sequence ID" value="MBX28059.1"/>
    <property type="molecule type" value="Transcribed_RNA"/>
</dbReference>
<reference evidence="5" key="1">
    <citation type="submission" date="2018-02" db="EMBL/GenBank/DDBJ databases">
        <title>Rhizophora mucronata_Transcriptome.</title>
        <authorList>
            <person name="Meera S.P."/>
            <person name="Sreeshan A."/>
            <person name="Augustine A."/>
        </authorList>
    </citation>
    <scope>NUCLEOTIDE SEQUENCE</scope>
    <source>
        <tissue evidence="5">Leaf</tissue>
    </source>
</reference>
<evidence type="ECO:0000256" key="4">
    <source>
        <dbReference type="SAM" id="MobiDB-lite"/>
    </source>
</evidence>
<accession>A0A2P2MCU7</accession>
<sequence>MESGTSELSRQIARNAAEDGKNEGSLRAEIDTSAPFESVKEAVNRFGGIGYWKPSQDKFTDSEHDVEDMDIAKAEEQAALLEKDLIVKERETLEVLKELEATKTMVEELKVTLQKQACEVNETLDSNVGDGVVTSASKEGKEDHQNLEHNHQRMMGDLSLCPSSAPVLILMELKHAKLNLSRATSDLADIRALAESLNKKLAKERISLEKTRQKLTLNSSKISSLEEELNQTKLKLQLAKNSEVQGSSDNPLEISRELQRLSSEAEQFKEIGEAAKSEVLRTISEIEQTKSGIKTAEIRLVAAQKMKQAARAAEEVAFVEIKALSCHENSSADISQKPEGVTLTFEEYSSLTNKVQEAEEQSKTKVVDAMLQVEEANVSKMEILKKVEEATEEIKTSKVALEEALNRVEAANKGKMAVEEALRKWRSEHGQKRRSVQNSTKFKNSYPCHHRRDAHLLDVNGLNLATDGPAPVLKPTLSIGQILSRKLLLPEDFEMELLSEKGIKKHKVSLGQMLSRSNDDVHSSWKVQRESNHKQFPGKRKKFGFARFSLLLTKQSKKKKKPTPNLR</sequence>
<dbReference type="GO" id="GO:0009904">
    <property type="term" value="P:chloroplast accumulation movement"/>
    <property type="evidence" value="ECO:0007669"/>
    <property type="project" value="TreeGrafter"/>
</dbReference>
<feature type="coiled-coil region" evidence="3">
    <location>
        <begin position="341"/>
        <end position="421"/>
    </location>
</feature>
<dbReference type="PANTHER" id="PTHR32054">
    <property type="entry name" value="HEAVY CHAIN, PUTATIVE, EXPRESSED-RELATED-RELATED"/>
    <property type="match status" value="1"/>
</dbReference>
<comment type="similarity">
    <text evidence="1">Belongs to the WEB family.</text>
</comment>
<evidence type="ECO:0000256" key="2">
    <source>
        <dbReference type="ARBA" id="ARBA00023054"/>
    </source>
</evidence>
<feature type="coiled-coil region" evidence="3">
    <location>
        <begin position="71"/>
        <end position="116"/>
    </location>
</feature>